<keyword evidence="6" id="KW-0175">Coiled coil</keyword>
<evidence type="ECO:0000256" key="4">
    <source>
        <dbReference type="ARBA" id="ARBA00023136"/>
    </source>
</evidence>
<dbReference type="PANTHER" id="PTHR31530:SF2">
    <property type="entry name" value="MAJOR INTRINSICALLY DISORDERED NOTCH2-BINDING RECEPTOR 1"/>
    <property type="match status" value="1"/>
</dbReference>
<dbReference type="Ensembl" id="ENSORLT00020018251.1">
    <property type="protein sequence ID" value="ENSORLP00020028701.1"/>
    <property type="gene ID" value="ENSORLG00020000311.1"/>
</dbReference>
<feature type="transmembrane region" description="Helical" evidence="8">
    <location>
        <begin position="816"/>
        <end position="838"/>
    </location>
</feature>
<feature type="compositionally biased region" description="Basic and acidic residues" evidence="7">
    <location>
        <begin position="695"/>
        <end position="708"/>
    </location>
</feature>
<evidence type="ECO:0000259" key="11">
    <source>
        <dbReference type="Pfam" id="PF22948"/>
    </source>
</evidence>
<feature type="domain" description="Major intrinsically disordered Notch2-binding receptor 1-like C-terminal" evidence="10">
    <location>
        <begin position="708"/>
        <end position="836"/>
    </location>
</feature>
<evidence type="ECO:0000313" key="13">
    <source>
        <dbReference type="Proteomes" id="UP000265180"/>
    </source>
</evidence>
<comment type="subcellular location">
    <subcellularLocation>
        <location evidence="5">Endomembrane system</location>
        <topology evidence="5">Single-pass membrane protein</topology>
    </subcellularLocation>
</comment>
<keyword evidence="9" id="KW-0732">Signal</keyword>
<evidence type="ECO:0000256" key="7">
    <source>
        <dbReference type="SAM" id="MobiDB-lite"/>
    </source>
</evidence>
<evidence type="ECO:0000259" key="10">
    <source>
        <dbReference type="Pfam" id="PF06789"/>
    </source>
</evidence>
<feature type="domain" description="MINAR1 N-terminal helical" evidence="11">
    <location>
        <begin position="45"/>
        <end position="136"/>
    </location>
</feature>
<name>A0A3P9M771_ORYLA</name>
<reference evidence="12 13" key="2">
    <citation type="submission" date="2017-04" db="EMBL/GenBank/DDBJ databases">
        <title>CpG methylation of centromeres and impact of large insertions on vertebrate speciation.</title>
        <authorList>
            <person name="Ichikawa K."/>
            <person name="Yoshimura J."/>
            <person name="Morishita S."/>
        </authorList>
    </citation>
    <scope>NUCLEOTIDE SEQUENCE</scope>
    <source>
        <strain evidence="12 13">HNI</strain>
    </source>
</reference>
<dbReference type="AlphaFoldDB" id="A0A3P9M771"/>
<dbReference type="Proteomes" id="UP000265180">
    <property type="component" value="Chromosome 5"/>
</dbReference>
<reference evidence="12" key="4">
    <citation type="submission" date="2025-09" db="UniProtKB">
        <authorList>
            <consortium name="Ensembl"/>
        </authorList>
    </citation>
    <scope>IDENTIFICATION</scope>
    <source>
        <strain evidence="12">HNI</strain>
    </source>
</reference>
<keyword evidence="3 8" id="KW-1133">Transmembrane helix</keyword>
<keyword evidence="2 8" id="KW-0812">Transmembrane</keyword>
<feature type="compositionally biased region" description="Gly residues" evidence="7">
    <location>
        <begin position="413"/>
        <end position="429"/>
    </location>
</feature>
<evidence type="ECO:0000256" key="2">
    <source>
        <dbReference type="ARBA" id="ARBA00022692"/>
    </source>
</evidence>
<dbReference type="GO" id="GO:0012505">
    <property type="term" value="C:endomembrane system"/>
    <property type="evidence" value="ECO:0007669"/>
    <property type="project" value="UniProtKB-SubCell"/>
</dbReference>
<feature type="compositionally biased region" description="Basic and acidic residues" evidence="7">
    <location>
        <begin position="645"/>
        <end position="656"/>
    </location>
</feature>
<feature type="compositionally biased region" description="Polar residues" evidence="7">
    <location>
        <begin position="671"/>
        <end position="681"/>
    </location>
</feature>
<evidence type="ECO:0000313" key="12">
    <source>
        <dbReference type="Ensembl" id="ENSORLP00020028701.1"/>
    </source>
</evidence>
<feature type="coiled-coil region" evidence="6">
    <location>
        <begin position="536"/>
        <end position="566"/>
    </location>
</feature>
<organism evidence="12 13">
    <name type="scientific">Oryzias latipes</name>
    <name type="common">Japanese rice fish</name>
    <name type="synonym">Japanese killifish</name>
    <dbReference type="NCBI Taxonomy" id="8090"/>
    <lineage>
        <taxon>Eukaryota</taxon>
        <taxon>Metazoa</taxon>
        <taxon>Chordata</taxon>
        <taxon>Craniata</taxon>
        <taxon>Vertebrata</taxon>
        <taxon>Euteleostomi</taxon>
        <taxon>Actinopterygii</taxon>
        <taxon>Neopterygii</taxon>
        <taxon>Teleostei</taxon>
        <taxon>Neoteleostei</taxon>
        <taxon>Acanthomorphata</taxon>
        <taxon>Ovalentaria</taxon>
        <taxon>Atherinomorphae</taxon>
        <taxon>Beloniformes</taxon>
        <taxon>Adrianichthyidae</taxon>
        <taxon>Oryziinae</taxon>
        <taxon>Oryzias</taxon>
    </lineage>
</organism>
<feature type="chain" id="PRO_5018202358" evidence="9">
    <location>
        <begin position="28"/>
        <end position="839"/>
    </location>
</feature>
<dbReference type="InterPro" id="IPR039706">
    <property type="entry name" value="MINAR1-like"/>
</dbReference>
<dbReference type="InterPro" id="IPR009626">
    <property type="entry name" value="MINAR1-like_C"/>
</dbReference>
<reference evidence="12" key="3">
    <citation type="submission" date="2025-08" db="UniProtKB">
        <authorList>
            <consortium name="Ensembl"/>
        </authorList>
    </citation>
    <scope>IDENTIFICATION</scope>
    <source>
        <strain evidence="12">HNI</strain>
    </source>
</reference>
<evidence type="ECO:0000256" key="3">
    <source>
        <dbReference type="ARBA" id="ARBA00022989"/>
    </source>
</evidence>
<feature type="compositionally biased region" description="Polar residues" evidence="7">
    <location>
        <begin position="596"/>
        <end position="609"/>
    </location>
</feature>
<feature type="signal peptide" evidence="9">
    <location>
        <begin position="1"/>
        <end position="27"/>
    </location>
</feature>
<sequence>MISSSSNLSLWFYFEIFCLLFRHSCLSNCLSLSSRGAAMAAMQQEYPTVLLGILEELANMRQWLTFQDLCRMVSTRFDLEHLVELRSLLFAAASRDPCFPATLFRDRVAARGQGLSPIGVAADIVTIFNLLQMTGGVSDSSHTMRSEPILPVDLSPGPSLPGIHPLDVSGGERIWAHSDPGGRAVEQHLLFPKPNYSARKRASLPPDPISFVPSPPTRTRAVSFDLPHTTHSYPTSPIPQEFMRSIYLPLETDSDSSGDSASMDVFEVEPESSVDQKRNIFRKDFHRQPPLIPQVTISSESPSPKAGPMGFDNVNFNMIQNPYASPTATHKLTESKQENLEDLQDSTYFGPGSVPEPSPIHLPLPTRTRPAWSGKSHSLEDQISAGSVDMGMGAKPGQLPRRSTPVISTLVGSLGGGSADSGLPSGGDGVKAQGTQTDPPDPRRLRSLVHADRLSFMTSLDDPEFGEDDVSAIFRFLDDISMCGSTGVLHSGDGSISQDTPEGRRGRLGQLKRLFHSLESSDDGLQASVCKLLLRMSQIERQLESLNDVKAEISQVLSALQRLDEKIQQPVVGGVQGTGGRWYEALSGVSSFMSQPITPSELSDPQPLSASGHLLPRTSTSSLDWNRWNTPGDQTESSKSLGDSKGAKDGKKDATSRRASKTQTEEKTVSDNKQPIVSNSAKDWKVSFSRRKGSKSSERKLGQADHSESTTNLLSQKPTSMVEQVLNSSLFHQKDASLTRGLATAKVIDPKLAEGRGRPIWTVDDREARISPLDLQAQDSLNPNMDFWVDDIYTPGYDALLRRKEANLRRIKICKLVALVAIVVAIILIIVIPICTVVS</sequence>
<dbReference type="Pfam" id="PF22948">
    <property type="entry name" value="MINAR1_N"/>
    <property type="match status" value="1"/>
</dbReference>
<reference key="1">
    <citation type="journal article" date="2007" name="Nature">
        <title>The medaka draft genome and insights into vertebrate genome evolution.</title>
        <authorList>
            <person name="Kasahara M."/>
            <person name="Naruse K."/>
            <person name="Sasaki S."/>
            <person name="Nakatani Y."/>
            <person name="Qu W."/>
            <person name="Ahsan B."/>
            <person name="Yamada T."/>
            <person name="Nagayasu Y."/>
            <person name="Doi K."/>
            <person name="Kasai Y."/>
            <person name="Jindo T."/>
            <person name="Kobayashi D."/>
            <person name="Shimada A."/>
            <person name="Toyoda A."/>
            <person name="Kuroki Y."/>
            <person name="Fujiyama A."/>
            <person name="Sasaki T."/>
            <person name="Shimizu A."/>
            <person name="Asakawa S."/>
            <person name="Shimizu N."/>
            <person name="Hashimoto S."/>
            <person name="Yang J."/>
            <person name="Lee Y."/>
            <person name="Matsushima K."/>
            <person name="Sugano S."/>
            <person name="Sakaizumi M."/>
            <person name="Narita T."/>
            <person name="Ohishi K."/>
            <person name="Haga S."/>
            <person name="Ohta F."/>
            <person name="Nomoto H."/>
            <person name="Nogata K."/>
            <person name="Morishita T."/>
            <person name="Endo T."/>
            <person name="Shin-I T."/>
            <person name="Takeda H."/>
            <person name="Morishita S."/>
            <person name="Kohara Y."/>
        </authorList>
    </citation>
    <scope>NUCLEOTIDE SEQUENCE [LARGE SCALE GENOMIC DNA]</scope>
    <source>
        <strain>Hd-rR</strain>
    </source>
</reference>
<evidence type="ECO:0000256" key="5">
    <source>
        <dbReference type="ARBA" id="ARBA00037847"/>
    </source>
</evidence>
<feature type="compositionally biased region" description="Polar residues" evidence="7">
    <location>
        <begin position="617"/>
        <end position="635"/>
    </location>
</feature>
<feature type="region of interest" description="Disordered" evidence="7">
    <location>
        <begin position="413"/>
        <end position="444"/>
    </location>
</feature>
<dbReference type="InterPro" id="IPR055117">
    <property type="entry name" value="MINAR1_N"/>
</dbReference>
<evidence type="ECO:0000256" key="9">
    <source>
        <dbReference type="SAM" id="SignalP"/>
    </source>
</evidence>
<keyword evidence="4 8" id="KW-0472">Membrane</keyword>
<dbReference type="Pfam" id="PF06789">
    <property type="entry name" value="MINAR1_C"/>
    <property type="match status" value="1"/>
</dbReference>
<protein>
    <submittedName>
        <fullName evidence="12">Membrane integral NOTCH2 associated receptor 1</fullName>
    </submittedName>
</protein>
<proteinExistence type="inferred from homology"/>
<accession>A0A3P9M771</accession>
<dbReference type="PANTHER" id="PTHR31530">
    <property type="entry name" value="MAJOR INTRINSICALLY DISORDERED NOTCH2-BINDING RECEPTOR 1 MINAR1 FAMILY MEMBER"/>
    <property type="match status" value="1"/>
</dbReference>
<evidence type="ECO:0000256" key="8">
    <source>
        <dbReference type="SAM" id="Phobius"/>
    </source>
</evidence>
<feature type="region of interest" description="Disordered" evidence="7">
    <location>
        <begin position="596"/>
        <end position="717"/>
    </location>
</feature>
<evidence type="ECO:0000256" key="6">
    <source>
        <dbReference type="SAM" id="Coils"/>
    </source>
</evidence>
<evidence type="ECO:0000256" key="1">
    <source>
        <dbReference type="ARBA" id="ARBA00006410"/>
    </source>
</evidence>
<comment type="similarity">
    <text evidence="1">Belongs to the MINAR family.</text>
</comment>